<feature type="domain" description="ABC transporter" evidence="15">
    <location>
        <begin position="446"/>
        <end position="682"/>
    </location>
</feature>
<feature type="domain" description="ABC transmembrane type-1" evidence="16">
    <location>
        <begin position="212"/>
        <end position="411"/>
    </location>
</feature>
<feature type="domain" description="ABC transmembrane type-1" evidence="16">
    <location>
        <begin position="771"/>
        <end position="1058"/>
    </location>
</feature>
<feature type="transmembrane region" description="Helical" evidence="14">
    <location>
        <begin position="995"/>
        <end position="1020"/>
    </location>
</feature>
<keyword evidence="10 14" id="KW-1133">Transmembrane helix</keyword>
<keyword evidence="4" id="KW-1003">Cell membrane</keyword>
<evidence type="ECO:0000256" key="1">
    <source>
        <dbReference type="ARBA" id="ARBA00004651"/>
    </source>
</evidence>
<accession>A0A8B6DW57</accession>
<dbReference type="InterPro" id="IPR003593">
    <property type="entry name" value="AAA+_ATPase"/>
</dbReference>
<comment type="caution">
    <text evidence="17">The sequence shown here is derived from an EMBL/GenBank/DDBJ whole genome shotgun (WGS) entry which is preliminary data.</text>
</comment>
<evidence type="ECO:0000256" key="11">
    <source>
        <dbReference type="ARBA" id="ARBA00023136"/>
    </source>
</evidence>
<keyword evidence="6" id="KW-0677">Repeat</keyword>
<feature type="compositionally biased region" description="Basic and acidic residues" evidence="13">
    <location>
        <begin position="724"/>
        <end position="733"/>
    </location>
</feature>
<dbReference type="Pfam" id="PF00664">
    <property type="entry name" value="ABC_membrane"/>
    <property type="match status" value="3"/>
</dbReference>
<feature type="domain" description="ABC transmembrane type-1" evidence="16">
    <location>
        <begin position="1330"/>
        <end position="1509"/>
    </location>
</feature>
<evidence type="ECO:0000256" key="6">
    <source>
        <dbReference type="ARBA" id="ARBA00022737"/>
    </source>
</evidence>
<keyword evidence="18" id="KW-1185">Reference proteome</keyword>
<dbReference type="SMART" id="SM00382">
    <property type="entry name" value="AAA"/>
    <property type="match status" value="3"/>
</dbReference>
<dbReference type="PROSITE" id="PS50929">
    <property type="entry name" value="ABC_TM1F"/>
    <property type="match status" value="3"/>
</dbReference>
<dbReference type="CDD" id="cd18577">
    <property type="entry name" value="ABC_6TM_Pgp_ABCB1_D1_like"/>
    <property type="match status" value="1"/>
</dbReference>
<feature type="transmembrane region" description="Helical" evidence="14">
    <location>
        <begin position="1482"/>
        <end position="1504"/>
    </location>
</feature>
<evidence type="ECO:0000313" key="17">
    <source>
        <dbReference type="EMBL" id="VDI25176.1"/>
    </source>
</evidence>
<feature type="transmembrane region" description="Helical" evidence="14">
    <location>
        <begin position="810"/>
        <end position="830"/>
    </location>
</feature>
<evidence type="ECO:0000256" key="9">
    <source>
        <dbReference type="ARBA" id="ARBA00022967"/>
    </source>
</evidence>
<feature type="domain" description="ABC transporter" evidence="15">
    <location>
        <begin position="1095"/>
        <end position="1333"/>
    </location>
</feature>
<feature type="compositionally biased region" description="Basic and acidic residues" evidence="13">
    <location>
        <begin position="55"/>
        <end position="73"/>
    </location>
</feature>
<organism evidence="17 18">
    <name type="scientific">Mytilus galloprovincialis</name>
    <name type="common">Mediterranean mussel</name>
    <dbReference type="NCBI Taxonomy" id="29158"/>
    <lineage>
        <taxon>Eukaryota</taxon>
        <taxon>Metazoa</taxon>
        <taxon>Spiralia</taxon>
        <taxon>Lophotrochozoa</taxon>
        <taxon>Mollusca</taxon>
        <taxon>Bivalvia</taxon>
        <taxon>Autobranchia</taxon>
        <taxon>Pteriomorphia</taxon>
        <taxon>Mytilida</taxon>
        <taxon>Mytiloidea</taxon>
        <taxon>Mytilidae</taxon>
        <taxon>Mytilinae</taxon>
        <taxon>Mytilus</taxon>
    </lineage>
</organism>
<feature type="transmembrane region" description="Helical" evidence="14">
    <location>
        <begin position="349"/>
        <end position="370"/>
    </location>
</feature>
<dbReference type="SUPFAM" id="SSF90123">
    <property type="entry name" value="ABC transporter transmembrane region"/>
    <property type="match status" value="3"/>
</dbReference>
<feature type="region of interest" description="Disordered" evidence="13">
    <location>
        <begin position="719"/>
        <end position="750"/>
    </location>
</feature>
<dbReference type="InterPro" id="IPR003439">
    <property type="entry name" value="ABC_transporter-like_ATP-bd"/>
</dbReference>
<keyword evidence="9" id="KW-1278">Translocase</keyword>
<feature type="compositionally biased region" description="Low complexity" evidence="13">
    <location>
        <begin position="16"/>
        <end position="27"/>
    </location>
</feature>
<protein>
    <submittedName>
        <fullName evidence="17">ATP-binding cassette, subfamily B (MDR/TAP), member 1</fullName>
        <ecNumber evidence="17">3.6.3.44</ecNumber>
    </submittedName>
</protein>
<keyword evidence="7" id="KW-0547">Nucleotide-binding</keyword>
<keyword evidence="17" id="KW-0378">Hydrolase</keyword>
<comment type="similarity">
    <text evidence="2">Belongs to the ABC transporter superfamily. ABCB family. Multidrug resistance exporter (TC 3.A.1.201) subfamily.</text>
</comment>
<dbReference type="InterPro" id="IPR036640">
    <property type="entry name" value="ABC1_TM_sf"/>
</dbReference>
<evidence type="ECO:0000256" key="2">
    <source>
        <dbReference type="ARBA" id="ARBA00007577"/>
    </source>
</evidence>
<dbReference type="PROSITE" id="PS50893">
    <property type="entry name" value="ABC_TRANSPORTER_2"/>
    <property type="match status" value="3"/>
</dbReference>
<feature type="transmembrane region" description="Helical" evidence="14">
    <location>
        <begin position="94"/>
        <end position="117"/>
    </location>
</feature>
<feature type="domain" description="ABC transporter" evidence="15">
    <location>
        <begin position="1546"/>
        <end position="1784"/>
    </location>
</feature>
<dbReference type="Proteomes" id="UP000596742">
    <property type="component" value="Unassembled WGS sequence"/>
</dbReference>
<gene>
    <name evidence="17" type="ORF">MGAL_10B000800</name>
</gene>
<feature type="transmembrane region" description="Helical" evidence="14">
    <location>
        <begin position="904"/>
        <end position="927"/>
    </location>
</feature>
<dbReference type="CDD" id="cd03249">
    <property type="entry name" value="ABC_MTABC3_MDL1_MDL2"/>
    <property type="match status" value="3"/>
</dbReference>
<feature type="transmembrane region" description="Helical" evidence="14">
    <location>
        <begin position="382"/>
        <end position="403"/>
    </location>
</feature>
<evidence type="ECO:0000256" key="7">
    <source>
        <dbReference type="ARBA" id="ARBA00022741"/>
    </source>
</evidence>
<proteinExistence type="inferred from homology"/>
<dbReference type="Gene3D" id="1.20.1560.10">
    <property type="entry name" value="ABC transporter type 1, transmembrane domain"/>
    <property type="match status" value="3"/>
</dbReference>
<evidence type="ECO:0000256" key="14">
    <source>
        <dbReference type="SAM" id="Phobius"/>
    </source>
</evidence>
<feature type="region of interest" description="Disordered" evidence="13">
    <location>
        <begin position="1"/>
        <end position="73"/>
    </location>
</feature>
<evidence type="ECO:0000256" key="12">
    <source>
        <dbReference type="ARBA" id="ARBA00023180"/>
    </source>
</evidence>
<dbReference type="GO" id="GO:0015421">
    <property type="term" value="F:ABC-type oligopeptide transporter activity"/>
    <property type="evidence" value="ECO:0007669"/>
    <property type="project" value="TreeGrafter"/>
</dbReference>
<evidence type="ECO:0000256" key="4">
    <source>
        <dbReference type="ARBA" id="ARBA00022475"/>
    </source>
</evidence>
<evidence type="ECO:0000256" key="13">
    <source>
        <dbReference type="SAM" id="MobiDB-lite"/>
    </source>
</evidence>
<dbReference type="FunFam" id="1.20.1560.10:FF:000046">
    <property type="entry name" value="ATP-binding cassette subfamily B member 11"/>
    <property type="match status" value="1"/>
</dbReference>
<feature type="transmembrane region" description="Helical" evidence="14">
    <location>
        <begin position="769"/>
        <end position="798"/>
    </location>
</feature>
<dbReference type="Gene3D" id="3.40.50.300">
    <property type="entry name" value="P-loop containing nucleotide triphosphate hydrolases"/>
    <property type="match status" value="3"/>
</dbReference>
<dbReference type="PANTHER" id="PTHR43394:SF27">
    <property type="entry name" value="ATP-DEPENDENT TRANSLOCASE ABCB1-LIKE"/>
    <property type="match status" value="1"/>
</dbReference>
<dbReference type="PANTHER" id="PTHR43394">
    <property type="entry name" value="ATP-DEPENDENT PERMEASE MDL1, MITOCHONDRIAL"/>
    <property type="match status" value="1"/>
</dbReference>
<evidence type="ECO:0000313" key="18">
    <source>
        <dbReference type="Proteomes" id="UP000596742"/>
    </source>
</evidence>
<evidence type="ECO:0000256" key="10">
    <source>
        <dbReference type="ARBA" id="ARBA00022989"/>
    </source>
</evidence>
<dbReference type="InterPro" id="IPR017871">
    <property type="entry name" value="ABC_transporter-like_CS"/>
</dbReference>
<dbReference type="InterPro" id="IPR039421">
    <property type="entry name" value="Type_1_exporter"/>
</dbReference>
<evidence type="ECO:0000256" key="3">
    <source>
        <dbReference type="ARBA" id="ARBA00022448"/>
    </source>
</evidence>
<evidence type="ECO:0000256" key="8">
    <source>
        <dbReference type="ARBA" id="ARBA00022840"/>
    </source>
</evidence>
<dbReference type="FunFam" id="1.20.1560.10:FF:000018">
    <property type="entry name" value="ATP-binding cassette subfamily B member 11"/>
    <property type="match status" value="1"/>
</dbReference>
<dbReference type="CDD" id="cd18578">
    <property type="entry name" value="ABC_6TM_Pgp_ABCB1_D2_like"/>
    <property type="match status" value="2"/>
</dbReference>
<dbReference type="Pfam" id="PF00005">
    <property type="entry name" value="ABC_tran"/>
    <property type="match status" value="3"/>
</dbReference>
<sequence length="1789" mass="195929">MPEPELLGYKPTATEGNGQLQQNGANGIADPDIDTRPTSTADPDKVNFKNGRVSPTDKSDKDEKDKDKDKEKKEPEKMVGFFEVFKFSTCVDKLLMIFGSIFALAHGAALPAMIIVFGDMTDLFVESGMFEQFLNDIRSYLPTLGYTYDQVYDNPLLLNNNRTAIQAQLNYTIDWKWLEVQDELLDQMKTFALYYIAIAGGVMVCGYVQTKIGWFDTHETGELNTRLSDDINKIHEGIGDKMGSCLQWTSGFLTGFIIGFIYGWKLTLVILAISPLLAVTGFVMNKLVADMSSKESEAYAKAGAIAEEVFSSIRTVVSFGGQQKECQRYNSHLQTAKDVGIKKGYTNGFSVGLVYVVMFGAYALGFWYGAKLVREESDTYTIGKVLIIFFSVLIGAWSIGNVAPPLQSLASARGAAFVVFDIIKLVPEIDSYSEEGSKPDKVTGNIQFRNVKFTYPARKEVQVLKGVDLTVQPGQTVALVGSSGCGKSTCVQLMTRFYDPEGGTITLDGNNLKDLNVKWLREHIGIVSQEPILFAMSIKDNIRMGRNNVTDDEVIAATKMANAYNFIMDLPEKFDTLVGERGAQLSGGQKQRVAIARALVRDPKILLLDEATSALDTESESIVQEALDKARAGRTTLVIAHRLSTIKNADIIAGFKEGVIVEQGTHDQLMAKSGVYNSLVTLQTKKVDVEEEELIKEYTEGIKDTDKKKLHRGMSTLSDGKSAALEKQESVTDKKKKKKGKKGEEEEKEKKPDVGFGRIIRYNAPEWPYILVGCIAACLNGGVQPAFAVIFAELIGVFAEQDPDKQEKEVLMYCLILLGIGLAGFIGFFLQGAMFGRSGENLTMRIRKNTFRAMIRQDISWYDDHKNSTGALTTRLAVDASQVQGAAGARLGSLVQNIANMGTALVISFIYGWQLTLVIIAFLPAIAVGGALQMKILNGVAGQNKEALEEAGKIATEGVENIRTVASLTREDRIHDIYLESLRGPYKAALKKAHVAGFAFSFSQSVIFFAYAGAFFFGAYMIKEREMDFVDVFKVFSAIVFGAMALGQASAFAPDAAKAQASSEVIFPLLDTTPTIDAESDKGEKPHAETVTSTVTFRDCKFRYPTRPDVEVLQGLTLTVDPGQTLALVGTSGCGKSTTVALIERFYDVEAGSVLLDKYNVKDLNVPWLRSQIGIVSQEPILFDCSIRDNIAYGDNSRTPSMDEIIKAARNANIHEFISSLPDGYDTNVGDKGTQLSGGQKQRVAIARALLRNPRILLLDEATSALDTESEKIVQEALDKARAGRTCIVIAHRLSTIQNADKICVIKHEQTLKRCCLKSTVWEAKRIYLDASQVQGAAGARLGSLVQNVANMGTAIVIAFIYGWQLTLVIFAFLPFIAIGGALEMKILQGVAGQNKEALEGAGKVANEGIENIRTVASLTKEDKIHQLYIENLRPPYVAALRKAHIAGLAFSFSQSVIFFAYAAAFYFGAYMIKEREMDFTGVFKVFSAIVFGAMALGQASAFAPDAAKAQASSEVIFPLLDSTPVIDAESENGEKPHESTVTSKVTFTDCKFRYPTRPDIEVLQGLTLTVQPGQTLALVGTSGCGKSTTVALIERFYDVEAGSVQLDRYNVKDLNVPWLRSQIGIVSQEPILFDCSIRDNIAYGDNSRTPSMDEIIKAARDANIHEFISSLPDGYDTNVGDKGTQLSGGQKQRVAIARALLRNPRILLLDEATSALDTESEKIVQEALDKARSGRTCIVIAHRLSTIQNADKICVIKHGTVSEEGKHNDLMAKQGIYYKLNMAQKRQK</sequence>
<dbReference type="FunFam" id="3.40.50.300:FF:000479">
    <property type="entry name" value="Multidrug resistance protein 1A"/>
    <property type="match status" value="3"/>
</dbReference>
<dbReference type="GO" id="GO:0005743">
    <property type="term" value="C:mitochondrial inner membrane"/>
    <property type="evidence" value="ECO:0007669"/>
    <property type="project" value="TreeGrafter"/>
</dbReference>
<dbReference type="GO" id="GO:0016887">
    <property type="term" value="F:ATP hydrolysis activity"/>
    <property type="evidence" value="ECO:0007669"/>
    <property type="project" value="InterPro"/>
</dbReference>
<evidence type="ECO:0000259" key="16">
    <source>
        <dbReference type="PROSITE" id="PS50929"/>
    </source>
</evidence>
<feature type="transmembrane region" description="Helical" evidence="14">
    <location>
        <begin position="245"/>
        <end position="262"/>
    </location>
</feature>
<reference evidence="17" key="1">
    <citation type="submission" date="2018-11" db="EMBL/GenBank/DDBJ databases">
        <authorList>
            <person name="Alioto T."/>
            <person name="Alioto T."/>
        </authorList>
    </citation>
    <scope>NUCLEOTIDE SEQUENCE</scope>
</reference>
<dbReference type="GO" id="GO:0090374">
    <property type="term" value="P:oligopeptide export from mitochondrion"/>
    <property type="evidence" value="ECO:0007669"/>
    <property type="project" value="TreeGrafter"/>
</dbReference>
<dbReference type="PROSITE" id="PS00211">
    <property type="entry name" value="ABC_TRANSPORTER_1"/>
    <property type="match status" value="3"/>
</dbReference>
<dbReference type="OrthoDB" id="6500128at2759"/>
<comment type="subcellular location">
    <subcellularLocation>
        <location evidence="1">Cell membrane</location>
        <topology evidence="1">Multi-pass membrane protein</topology>
    </subcellularLocation>
</comment>
<dbReference type="EC" id="3.6.3.44" evidence="17"/>
<dbReference type="NCBIfam" id="NF010167">
    <property type="entry name" value="PRK13648.1"/>
    <property type="match status" value="3"/>
</dbReference>
<keyword evidence="12" id="KW-0325">Glycoprotein</keyword>
<keyword evidence="5 14" id="KW-0812">Transmembrane</keyword>
<evidence type="ECO:0000256" key="5">
    <source>
        <dbReference type="ARBA" id="ARBA00022692"/>
    </source>
</evidence>
<keyword evidence="3" id="KW-0813">Transport</keyword>
<dbReference type="EMBL" id="UYJE01004127">
    <property type="protein sequence ID" value="VDI25176.1"/>
    <property type="molecule type" value="Genomic_DNA"/>
</dbReference>
<feature type="transmembrane region" description="Helical" evidence="14">
    <location>
        <begin position="1446"/>
        <end position="1470"/>
    </location>
</feature>
<name>A0A8B6DW57_MYTGA</name>
<feature type="transmembrane region" description="Helical" evidence="14">
    <location>
        <begin position="191"/>
        <end position="208"/>
    </location>
</feature>
<keyword evidence="8 17" id="KW-0067">ATP-binding</keyword>
<dbReference type="GO" id="GO:0005886">
    <property type="term" value="C:plasma membrane"/>
    <property type="evidence" value="ECO:0007669"/>
    <property type="project" value="UniProtKB-SubCell"/>
</dbReference>
<dbReference type="InterPro" id="IPR027417">
    <property type="entry name" value="P-loop_NTPase"/>
</dbReference>
<keyword evidence="11 14" id="KW-0472">Membrane</keyword>
<evidence type="ECO:0000259" key="15">
    <source>
        <dbReference type="PROSITE" id="PS50893"/>
    </source>
</evidence>
<dbReference type="InterPro" id="IPR011527">
    <property type="entry name" value="ABC1_TM_dom"/>
</dbReference>
<dbReference type="SUPFAM" id="SSF52540">
    <property type="entry name" value="P-loop containing nucleoside triphosphate hydrolases"/>
    <property type="match status" value="3"/>
</dbReference>
<feature type="transmembrane region" description="Helical" evidence="14">
    <location>
        <begin position="1032"/>
        <end position="1053"/>
    </location>
</feature>
<dbReference type="GO" id="GO:0005524">
    <property type="term" value="F:ATP binding"/>
    <property type="evidence" value="ECO:0007669"/>
    <property type="project" value="UniProtKB-KW"/>
</dbReference>
<feature type="transmembrane region" description="Helical" evidence="14">
    <location>
        <begin position="1355"/>
        <end position="1379"/>
    </location>
</feature>